<sequence>MKVKIILFSFSFFLAVGIGHAQKKKDEAQNIISAKVAIKKYHSKDELDRMPKGELLGLYTERIESLVKMLPYIAFATKPGVTIESLGIPNDKDNKHALEDQFKSTDEYLENTEEFNKRFLPYSDTNRLISAIIFYEDIMKSLHEYSEYN</sequence>
<dbReference type="EMBL" id="JACVXD010000001">
    <property type="protein sequence ID" value="MBD0822541.1"/>
    <property type="molecule type" value="Genomic_DNA"/>
</dbReference>
<protein>
    <submittedName>
        <fullName evidence="1">Uncharacterized protein</fullName>
    </submittedName>
</protein>
<comment type="caution">
    <text evidence="1">The sequence shown here is derived from an EMBL/GenBank/DDBJ whole genome shotgun (WGS) entry which is preliminary data.</text>
</comment>
<reference evidence="1 2" key="1">
    <citation type="journal article" date="2018" name="J. Microbiol.">
        <title>Aestuariibaculum marinum sp. nov., a marine bacterium isolated from seawater in South Korea.</title>
        <authorList>
            <person name="Choi J."/>
            <person name="Lee D."/>
            <person name="Jang J.H."/>
            <person name="Cha S."/>
            <person name="Seo T."/>
        </authorList>
    </citation>
    <scope>NUCLEOTIDE SEQUENCE [LARGE SCALE GENOMIC DNA]</scope>
    <source>
        <strain evidence="1 2">IP7</strain>
    </source>
</reference>
<accession>A0A8J6PSX2</accession>
<dbReference type="AlphaFoldDB" id="A0A8J6PSX2"/>
<dbReference type="Proteomes" id="UP000621516">
    <property type="component" value="Unassembled WGS sequence"/>
</dbReference>
<evidence type="ECO:0000313" key="2">
    <source>
        <dbReference type="Proteomes" id="UP000621516"/>
    </source>
</evidence>
<name>A0A8J6PSX2_9FLAO</name>
<dbReference type="RefSeq" id="WP_188221862.1">
    <property type="nucleotide sequence ID" value="NZ_JACVXD010000001.1"/>
</dbReference>
<organism evidence="1 2">
    <name type="scientific">Aestuariibaculum marinum</name>
    <dbReference type="NCBI Taxonomy" id="2683592"/>
    <lineage>
        <taxon>Bacteria</taxon>
        <taxon>Pseudomonadati</taxon>
        <taxon>Bacteroidota</taxon>
        <taxon>Flavobacteriia</taxon>
        <taxon>Flavobacteriales</taxon>
        <taxon>Flavobacteriaceae</taxon>
    </lineage>
</organism>
<keyword evidence="2" id="KW-1185">Reference proteome</keyword>
<gene>
    <name evidence="1" type="ORF">ICJ85_00770</name>
</gene>
<proteinExistence type="predicted"/>
<evidence type="ECO:0000313" key="1">
    <source>
        <dbReference type="EMBL" id="MBD0822541.1"/>
    </source>
</evidence>